<reference evidence="2" key="1">
    <citation type="submission" date="2018-05" db="EMBL/GenBank/DDBJ databases">
        <title>Draft genome of Mucuna pruriens seed.</title>
        <authorList>
            <person name="Nnadi N.E."/>
            <person name="Vos R."/>
            <person name="Hasami M.H."/>
            <person name="Devisetty U.K."/>
            <person name="Aguiy J.C."/>
        </authorList>
    </citation>
    <scope>NUCLEOTIDE SEQUENCE [LARGE SCALE GENOMIC DNA]</scope>
    <source>
        <strain evidence="2">JCA_2017</strain>
    </source>
</reference>
<feature type="region of interest" description="Disordered" evidence="1">
    <location>
        <begin position="1"/>
        <end position="20"/>
    </location>
</feature>
<protein>
    <submittedName>
        <fullName evidence="2">Uncharacterized protein</fullName>
    </submittedName>
</protein>
<organism evidence="2 3">
    <name type="scientific">Mucuna pruriens</name>
    <name type="common">Velvet bean</name>
    <name type="synonym">Dolichos pruriens</name>
    <dbReference type="NCBI Taxonomy" id="157652"/>
    <lineage>
        <taxon>Eukaryota</taxon>
        <taxon>Viridiplantae</taxon>
        <taxon>Streptophyta</taxon>
        <taxon>Embryophyta</taxon>
        <taxon>Tracheophyta</taxon>
        <taxon>Spermatophyta</taxon>
        <taxon>Magnoliopsida</taxon>
        <taxon>eudicotyledons</taxon>
        <taxon>Gunneridae</taxon>
        <taxon>Pentapetalae</taxon>
        <taxon>rosids</taxon>
        <taxon>fabids</taxon>
        <taxon>Fabales</taxon>
        <taxon>Fabaceae</taxon>
        <taxon>Papilionoideae</taxon>
        <taxon>50 kb inversion clade</taxon>
        <taxon>NPAAA clade</taxon>
        <taxon>indigoferoid/millettioid clade</taxon>
        <taxon>Phaseoleae</taxon>
        <taxon>Mucuna</taxon>
    </lineage>
</organism>
<keyword evidence="3" id="KW-1185">Reference proteome</keyword>
<dbReference type="AlphaFoldDB" id="A0A371FHE9"/>
<feature type="non-terminal residue" evidence="2">
    <location>
        <position position="1"/>
    </location>
</feature>
<evidence type="ECO:0000256" key="1">
    <source>
        <dbReference type="SAM" id="MobiDB-lite"/>
    </source>
</evidence>
<evidence type="ECO:0000313" key="2">
    <source>
        <dbReference type="EMBL" id="RDX77712.1"/>
    </source>
</evidence>
<sequence length="127" mass="14525">MPHMFARISPAGEGSCDGTKPGRLVRISSSPRPFNKGVLDSTGVILGSMSCAGAKKVEWSRRLREEIRKTTSKIPAEQLSLAPWHNHHYIKRDYITLFRWPKQREKRMRSIGRAREDKCSTQPNNHL</sequence>
<comment type="caution">
    <text evidence="2">The sequence shown here is derived from an EMBL/GenBank/DDBJ whole genome shotgun (WGS) entry which is preliminary data.</text>
</comment>
<dbReference type="Proteomes" id="UP000257109">
    <property type="component" value="Unassembled WGS sequence"/>
</dbReference>
<evidence type="ECO:0000313" key="3">
    <source>
        <dbReference type="Proteomes" id="UP000257109"/>
    </source>
</evidence>
<dbReference type="EMBL" id="QJKJ01009102">
    <property type="protein sequence ID" value="RDX77712.1"/>
    <property type="molecule type" value="Genomic_DNA"/>
</dbReference>
<gene>
    <name evidence="2" type="ORF">CR513_42128</name>
</gene>
<proteinExistence type="predicted"/>
<name>A0A371FHE9_MUCPR</name>
<accession>A0A371FHE9</accession>